<feature type="domain" description="HTH marR-type" evidence="2">
    <location>
        <begin position="99"/>
        <end position="137"/>
    </location>
</feature>
<dbReference type="Gene3D" id="1.10.10.10">
    <property type="entry name" value="Winged helix-like DNA-binding domain superfamily/Winged helix DNA-binding domain"/>
    <property type="match status" value="1"/>
</dbReference>
<proteinExistence type="predicted"/>
<dbReference type="SUPFAM" id="SSF46785">
    <property type="entry name" value="Winged helix' DNA-binding domain"/>
    <property type="match status" value="1"/>
</dbReference>
<dbReference type="PROSITE" id="PS00018">
    <property type="entry name" value="EF_HAND_1"/>
    <property type="match status" value="1"/>
</dbReference>
<dbReference type="InterPro" id="IPR036388">
    <property type="entry name" value="WH-like_DNA-bd_sf"/>
</dbReference>
<dbReference type="Pfam" id="PF12802">
    <property type="entry name" value="MarR_2"/>
    <property type="match status" value="1"/>
</dbReference>
<comment type="caution">
    <text evidence="3">The sequence shown here is derived from an EMBL/GenBank/DDBJ whole genome shotgun (WGS) entry which is preliminary data.</text>
</comment>
<feature type="region of interest" description="Disordered" evidence="1">
    <location>
        <begin position="46"/>
        <end position="85"/>
    </location>
</feature>
<dbReference type="Proteomes" id="UP001596099">
    <property type="component" value="Unassembled WGS sequence"/>
</dbReference>
<dbReference type="EMBL" id="JBHSQH010000009">
    <property type="protein sequence ID" value="MFC5973996.1"/>
    <property type="molecule type" value="Genomic_DNA"/>
</dbReference>
<evidence type="ECO:0000313" key="4">
    <source>
        <dbReference type="Proteomes" id="UP001596099"/>
    </source>
</evidence>
<evidence type="ECO:0000313" key="3">
    <source>
        <dbReference type="EMBL" id="MFC5973996.1"/>
    </source>
</evidence>
<gene>
    <name evidence="3" type="ORF">ACFPYI_21965</name>
</gene>
<accession>A0ABD5RU83</accession>
<name>A0ABD5RU83_9EURY</name>
<dbReference type="InterPro" id="IPR036390">
    <property type="entry name" value="WH_DNA-bd_sf"/>
</dbReference>
<dbReference type="InterPro" id="IPR000835">
    <property type="entry name" value="HTH_MarR-typ"/>
</dbReference>
<dbReference type="RefSeq" id="WP_247421063.1">
    <property type="nucleotide sequence ID" value="NZ_JALLGW010000004.1"/>
</dbReference>
<keyword evidence="4" id="KW-1185">Reference proteome</keyword>
<organism evidence="3 4">
    <name type="scientific">Halomarina salina</name>
    <dbReference type="NCBI Taxonomy" id="1872699"/>
    <lineage>
        <taxon>Archaea</taxon>
        <taxon>Methanobacteriati</taxon>
        <taxon>Methanobacteriota</taxon>
        <taxon>Stenosarchaea group</taxon>
        <taxon>Halobacteria</taxon>
        <taxon>Halobacteriales</taxon>
        <taxon>Natronomonadaceae</taxon>
        <taxon>Halomarina</taxon>
    </lineage>
</organism>
<evidence type="ECO:0000259" key="2">
    <source>
        <dbReference type="Pfam" id="PF12802"/>
    </source>
</evidence>
<sequence>MSGTENQQPIPRAMIHKRILDVAESHPQIAISTIASRVSGADSELVERVLDEYGDPNQEQTPANKADPSATMSQSQTPPGADKTELHTETDVATKFGDDVGPKQLMTLEAIYEHPDASQRQLADLLDVSHSTISHRLSEIEGFDWENRWSIVKDFFEDADTDGKISSQEMGDRLDQLEQQIESLDRSPESPFKDVELAHKVIHACIESENISVEEELRILKSVAVDN</sequence>
<reference evidence="3 4" key="1">
    <citation type="journal article" date="2019" name="Int. J. Syst. Evol. Microbiol.">
        <title>The Global Catalogue of Microorganisms (GCM) 10K type strain sequencing project: providing services to taxonomists for standard genome sequencing and annotation.</title>
        <authorList>
            <consortium name="The Broad Institute Genomics Platform"/>
            <consortium name="The Broad Institute Genome Sequencing Center for Infectious Disease"/>
            <person name="Wu L."/>
            <person name="Ma J."/>
        </authorList>
    </citation>
    <scope>NUCLEOTIDE SEQUENCE [LARGE SCALE GENOMIC DNA]</scope>
    <source>
        <strain evidence="3 4">CGMCC 1.12543</strain>
    </source>
</reference>
<evidence type="ECO:0000256" key="1">
    <source>
        <dbReference type="SAM" id="MobiDB-lite"/>
    </source>
</evidence>
<dbReference type="AlphaFoldDB" id="A0ABD5RU83"/>
<dbReference type="InterPro" id="IPR018247">
    <property type="entry name" value="EF_Hand_1_Ca_BS"/>
</dbReference>
<protein>
    <submittedName>
        <fullName evidence="3">MarR family transcriptional regulator</fullName>
    </submittedName>
</protein>
<dbReference type="GO" id="GO:0006355">
    <property type="term" value="P:regulation of DNA-templated transcription"/>
    <property type="evidence" value="ECO:0007669"/>
    <property type="project" value="UniProtKB-ARBA"/>
</dbReference>